<organism evidence="1 2">
    <name type="scientific">Variovorax ureilyticus</name>
    <dbReference type="NCBI Taxonomy" id="1836198"/>
    <lineage>
        <taxon>Bacteria</taxon>
        <taxon>Pseudomonadati</taxon>
        <taxon>Pseudomonadota</taxon>
        <taxon>Betaproteobacteria</taxon>
        <taxon>Burkholderiales</taxon>
        <taxon>Comamonadaceae</taxon>
        <taxon>Variovorax</taxon>
    </lineage>
</organism>
<proteinExistence type="predicted"/>
<gene>
    <name evidence="1" type="ORF">WKW77_34585</name>
</gene>
<sequence>MNILPITSPFAPFNQERRDAVDPYASAAQSAAVLRSGLQYRRERIEASDMITTDEAAQLVGTSRVTINAWIKAGRCIGVSNLRRGFKLPRWQFEPAIWPVLQPLAKSLDTTDGWQLLSFLESPSMALDGKTPRAALEQGVSVERILALATAGAH</sequence>
<protein>
    <recommendedName>
        <fullName evidence="3">Helix-turn-helix domain-containing protein</fullName>
    </recommendedName>
</protein>
<keyword evidence="2" id="KW-1185">Reference proteome</keyword>
<dbReference type="RefSeq" id="WP_340361408.1">
    <property type="nucleotide sequence ID" value="NZ_JBBKZU010000036.1"/>
</dbReference>
<evidence type="ECO:0000313" key="1">
    <source>
        <dbReference type="EMBL" id="MEJ8816218.1"/>
    </source>
</evidence>
<accession>A0ABU8VRA9</accession>
<dbReference type="EMBL" id="JBBKZU010000036">
    <property type="protein sequence ID" value="MEJ8816218.1"/>
    <property type="molecule type" value="Genomic_DNA"/>
</dbReference>
<evidence type="ECO:0008006" key="3">
    <source>
        <dbReference type="Google" id="ProtNLM"/>
    </source>
</evidence>
<dbReference type="Proteomes" id="UP001365846">
    <property type="component" value="Unassembled WGS sequence"/>
</dbReference>
<evidence type="ECO:0000313" key="2">
    <source>
        <dbReference type="Proteomes" id="UP001365846"/>
    </source>
</evidence>
<name>A0ABU8VRA9_9BURK</name>
<comment type="caution">
    <text evidence="1">The sequence shown here is derived from an EMBL/GenBank/DDBJ whole genome shotgun (WGS) entry which is preliminary data.</text>
</comment>
<reference evidence="1 2" key="1">
    <citation type="submission" date="2024-03" db="EMBL/GenBank/DDBJ databases">
        <title>Novel species of the genus Variovorax.</title>
        <authorList>
            <person name="Liu Q."/>
            <person name="Xin Y.-H."/>
        </authorList>
    </citation>
    <scope>NUCLEOTIDE SEQUENCE [LARGE SCALE GENOMIC DNA]</scope>
    <source>
        <strain evidence="1 2">KACC 18899</strain>
    </source>
</reference>